<feature type="transmembrane region" description="Helical" evidence="1">
    <location>
        <begin position="37"/>
        <end position="60"/>
    </location>
</feature>
<protein>
    <recommendedName>
        <fullName evidence="4">Caspase domain protein</fullName>
    </recommendedName>
</protein>
<evidence type="ECO:0000256" key="1">
    <source>
        <dbReference type="SAM" id="Phobius"/>
    </source>
</evidence>
<dbReference type="EMBL" id="CP042912">
    <property type="protein sequence ID" value="QEG23600.1"/>
    <property type="molecule type" value="Genomic_DNA"/>
</dbReference>
<gene>
    <name evidence="2" type="ORF">MFFC18_35010</name>
</gene>
<keyword evidence="3" id="KW-1185">Reference proteome</keyword>
<evidence type="ECO:0008006" key="4">
    <source>
        <dbReference type="Google" id="ProtNLM"/>
    </source>
</evidence>
<dbReference type="STRING" id="980251.GCA_001642875_04452"/>
<evidence type="ECO:0000313" key="3">
    <source>
        <dbReference type="Proteomes" id="UP000322214"/>
    </source>
</evidence>
<organism evidence="2 3">
    <name type="scientific">Mariniblastus fucicola</name>
    <dbReference type="NCBI Taxonomy" id="980251"/>
    <lineage>
        <taxon>Bacteria</taxon>
        <taxon>Pseudomonadati</taxon>
        <taxon>Planctomycetota</taxon>
        <taxon>Planctomycetia</taxon>
        <taxon>Pirellulales</taxon>
        <taxon>Pirellulaceae</taxon>
        <taxon>Mariniblastus</taxon>
    </lineage>
</organism>
<keyword evidence="1" id="KW-0472">Membrane</keyword>
<evidence type="ECO:0000313" key="2">
    <source>
        <dbReference type="EMBL" id="QEG23600.1"/>
    </source>
</evidence>
<sequence length="364" mass="40598">MERVFGTELAKHIKNALRPRLRSVPVRLSNFRLRNKLNIALMMPGVVLSLSLLSAGSLLAQSKQKEADDSDQAVILVVGAEGNDEYKQQFAAWAEAWERAAADTSLTVIGLNDARSASKSQLQTAIEESAGDENLQEVWLVMIGHGTFDGKRAKFNLHGPDIQADELKRWLAPLKQRLVILNCTSSSSPFINSLSGQNRIIVTATRDGYEYNFARFGQFLAASIDDPAIDLDKDGQTSVLEAFCAASRGVDDFYQQENRLVTEHALLDDNGDSKGTPATWFDGVRATRRPKEGMPDGLLANQVFLNRRGEENSLTSEDRKTRDRLELELEQIRLQKETMDESEYLLKIEPVLIKLAELYAKKGE</sequence>
<name>A0A5B9PEL6_9BACT</name>
<dbReference type="Proteomes" id="UP000322214">
    <property type="component" value="Chromosome"/>
</dbReference>
<proteinExistence type="predicted"/>
<reference evidence="2 3" key="1">
    <citation type="submission" date="2019-08" db="EMBL/GenBank/DDBJ databases">
        <title>Deep-cultivation of Planctomycetes and their phenomic and genomic characterization uncovers novel biology.</title>
        <authorList>
            <person name="Wiegand S."/>
            <person name="Jogler M."/>
            <person name="Boedeker C."/>
            <person name="Pinto D."/>
            <person name="Vollmers J."/>
            <person name="Rivas-Marin E."/>
            <person name="Kohn T."/>
            <person name="Peeters S.H."/>
            <person name="Heuer A."/>
            <person name="Rast P."/>
            <person name="Oberbeckmann S."/>
            <person name="Bunk B."/>
            <person name="Jeske O."/>
            <person name="Meyerdierks A."/>
            <person name="Storesund J.E."/>
            <person name="Kallscheuer N."/>
            <person name="Luecker S."/>
            <person name="Lage O.M."/>
            <person name="Pohl T."/>
            <person name="Merkel B.J."/>
            <person name="Hornburger P."/>
            <person name="Mueller R.-W."/>
            <person name="Bruemmer F."/>
            <person name="Labrenz M."/>
            <person name="Spormann A.M."/>
            <person name="Op den Camp H."/>
            <person name="Overmann J."/>
            <person name="Amann R."/>
            <person name="Jetten M.S.M."/>
            <person name="Mascher T."/>
            <person name="Medema M.H."/>
            <person name="Devos D.P."/>
            <person name="Kaster A.-K."/>
            <person name="Ovreas L."/>
            <person name="Rohde M."/>
            <person name="Galperin M.Y."/>
            <person name="Jogler C."/>
        </authorList>
    </citation>
    <scope>NUCLEOTIDE SEQUENCE [LARGE SCALE GENOMIC DNA]</scope>
    <source>
        <strain evidence="2 3">FC18</strain>
    </source>
</reference>
<dbReference type="KEGG" id="mff:MFFC18_35010"/>
<keyword evidence="1" id="KW-1133">Transmembrane helix</keyword>
<accession>A0A5B9PEL6</accession>
<dbReference type="AlphaFoldDB" id="A0A5B9PEL6"/>
<keyword evidence="1" id="KW-0812">Transmembrane</keyword>